<protein>
    <recommendedName>
        <fullName evidence="3">F-box associated domain-containing protein</fullName>
    </recommendedName>
</protein>
<gene>
    <name evidence="1" type="ORF">HAX54_008709</name>
</gene>
<organism evidence="1 2">
    <name type="scientific">Datura stramonium</name>
    <name type="common">Jimsonweed</name>
    <name type="synonym">Common thornapple</name>
    <dbReference type="NCBI Taxonomy" id="4076"/>
    <lineage>
        <taxon>Eukaryota</taxon>
        <taxon>Viridiplantae</taxon>
        <taxon>Streptophyta</taxon>
        <taxon>Embryophyta</taxon>
        <taxon>Tracheophyta</taxon>
        <taxon>Spermatophyta</taxon>
        <taxon>Magnoliopsida</taxon>
        <taxon>eudicotyledons</taxon>
        <taxon>Gunneridae</taxon>
        <taxon>Pentapetalae</taxon>
        <taxon>asterids</taxon>
        <taxon>lamiids</taxon>
        <taxon>Solanales</taxon>
        <taxon>Solanaceae</taxon>
        <taxon>Solanoideae</taxon>
        <taxon>Datureae</taxon>
        <taxon>Datura</taxon>
    </lineage>
</organism>
<accession>A0ABS8RXF3</accession>
<evidence type="ECO:0000313" key="2">
    <source>
        <dbReference type="Proteomes" id="UP000823775"/>
    </source>
</evidence>
<evidence type="ECO:0008006" key="3">
    <source>
        <dbReference type="Google" id="ProtNLM"/>
    </source>
</evidence>
<dbReference type="Proteomes" id="UP000823775">
    <property type="component" value="Unassembled WGS sequence"/>
</dbReference>
<dbReference type="PANTHER" id="PTHR36607">
    <property type="entry name" value="1,2-DIHYDROXY-3-KETO-5-METHYLTHIOPENTENE DIOXYGENASE 4"/>
    <property type="match status" value="1"/>
</dbReference>
<keyword evidence="2" id="KW-1185">Reference proteome</keyword>
<dbReference type="PANTHER" id="PTHR36607:SF20">
    <property type="entry name" value="AMINOTRANSFERASE-LIKE PLANT MOBILE DOMAIN-CONTAINING PROTEIN"/>
    <property type="match status" value="1"/>
</dbReference>
<name>A0ABS8RXF3_DATST</name>
<sequence length="218" mass="24954">MNFHDSKTPHPQLEIVSDKRDPHARILALEIHPSVIGAFPLNKESPVEAFHLIKWSAKEKIDVLDWNKVLNMTVFLLKSSTLNEEIVVTCPKVSEEGLVTWSYPQSDFGKLRYKTCSWDWVEDVLSHNKEVLDCVKVYDVIFTSLFTYDINENVLRAFCELWLSMTNTICVGIGELSISLRDMHMIGGLPVQGAFYDEVVPSAQELTQEDQQEKSFFV</sequence>
<evidence type="ECO:0000313" key="1">
    <source>
        <dbReference type="EMBL" id="MCD7450851.1"/>
    </source>
</evidence>
<dbReference type="EMBL" id="JACEIK010000146">
    <property type="protein sequence ID" value="MCD7450851.1"/>
    <property type="molecule type" value="Genomic_DNA"/>
</dbReference>
<reference evidence="1 2" key="1">
    <citation type="journal article" date="2021" name="BMC Genomics">
        <title>Datura genome reveals duplications of psychoactive alkaloid biosynthetic genes and high mutation rate following tissue culture.</title>
        <authorList>
            <person name="Rajewski A."/>
            <person name="Carter-House D."/>
            <person name="Stajich J."/>
            <person name="Litt A."/>
        </authorList>
    </citation>
    <scope>NUCLEOTIDE SEQUENCE [LARGE SCALE GENOMIC DNA]</scope>
    <source>
        <strain evidence="1">AR-01</strain>
    </source>
</reference>
<proteinExistence type="predicted"/>
<comment type="caution">
    <text evidence="1">The sequence shown here is derived from an EMBL/GenBank/DDBJ whole genome shotgun (WGS) entry which is preliminary data.</text>
</comment>